<dbReference type="Gene3D" id="3.40.850.10">
    <property type="entry name" value="Kinesin motor domain"/>
    <property type="match status" value="1"/>
</dbReference>
<dbReference type="FunFam" id="1.10.10.820:FF:000001">
    <property type="entry name" value="Myosin heavy chain"/>
    <property type="match status" value="1"/>
</dbReference>
<dbReference type="GO" id="GO:0007015">
    <property type="term" value="P:actin filament organization"/>
    <property type="evidence" value="ECO:0007669"/>
    <property type="project" value="TreeGrafter"/>
</dbReference>
<dbReference type="AlphaFoldDB" id="A0A9W8AA49"/>
<evidence type="ECO:0000256" key="2">
    <source>
        <dbReference type="ARBA" id="ARBA00022741"/>
    </source>
</evidence>
<dbReference type="GO" id="GO:0005737">
    <property type="term" value="C:cytoplasm"/>
    <property type="evidence" value="ECO:0007669"/>
    <property type="project" value="UniProtKB-ARBA"/>
</dbReference>
<dbReference type="GO" id="GO:0051015">
    <property type="term" value="F:actin filament binding"/>
    <property type="evidence" value="ECO:0007669"/>
    <property type="project" value="InterPro"/>
</dbReference>
<reference evidence="11" key="1">
    <citation type="submission" date="2022-07" db="EMBL/GenBank/DDBJ databases">
        <title>Phylogenomic reconstructions and comparative analyses of Kickxellomycotina fungi.</title>
        <authorList>
            <person name="Reynolds N.K."/>
            <person name="Stajich J.E."/>
            <person name="Barry K."/>
            <person name="Grigoriev I.V."/>
            <person name="Crous P."/>
            <person name="Smith M.E."/>
        </authorList>
    </citation>
    <scope>NUCLEOTIDE SEQUENCE</scope>
    <source>
        <strain evidence="11">RSA 861</strain>
    </source>
</reference>
<evidence type="ECO:0000256" key="1">
    <source>
        <dbReference type="ARBA" id="ARBA00008314"/>
    </source>
</evidence>
<gene>
    <name evidence="11" type="primary">MYO1_2</name>
    <name evidence="11" type="ORF">IWQ60_003469</name>
</gene>
<feature type="domain" description="Myosin motor" evidence="9">
    <location>
        <begin position="89"/>
        <end position="413"/>
    </location>
</feature>
<organism evidence="11 12">
    <name type="scientific">Tieghemiomyces parasiticus</name>
    <dbReference type="NCBI Taxonomy" id="78921"/>
    <lineage>
        <taxon>Eukaryota</taxon>
        <taxon>Fungi</taxon>
        <taxon>Fungi incertae sedis</taxon>
        <taxon>Zoopagomycota</taxon>
        <taxon>Kickxellomycotina</taxon>
        <taxon>Dimargaritomycetes</taxon>
        <taxon>Dimargaritales</taxon>
        <taxon>Dimargaritaceae</taxon>
        <taxon>Tieghemiomyces</taxon>
    </lineage>
</organism>
<dbReference type="GO" id="GO:0000146">
    <property type="term" value="F:microfilament motor activity"/>
    <property type="evidence" value="ECO:0007669"/>
    <property type="project" value="TreeGrafter"/>
</dbReference>
<dbReference type="PROSITE" id="PS51456">
    <property type="entry name" value="MYOSIN_MOTOR"/>
    <property type="match status" value="1"/>
</dbReference>
<feature type="non-terminal residue" evidence="11">
    <location>
        <position position="1"/>
    </location>
</feature>
<feature type="domain" description="Myosin N-terminal SH3-like" evidence="10">
    <location>
        <begin position="35"/>
        <end position="85"/>
    </location>
</feature>
<evidence type="ECO:0000256" key="7">
    <source>
        <dbReference type="ARBA" id="ARBA00023203"/>
    </source>
</evidence>
<comment type="caution">
    <text evidence="11">The sequence shown here is derived from an EMBL/GenBank/DDBJ whole genome shotgun (WGS) entry which is preliminary data.</text>
</comment>
<dbReference type="PANTHER" id="PTHR13140">
    <property type="entry name" value="MYOSIN"/>
    <property type="match status" value="1"/>
</dbReference>
<dbReference type="SUPFAM" id="SSF52540">
    <property type="entry name" value="P-loop containing nucleoside triphosphate hydrolases"/>
    <property type="match status" value="1"/>
</dbReference>
<evidence type="ECO:0000256" key="5">
    <source>
        <dbReference type="ARBA" id="ARBA00023123"/>
    </source>
</evidence>
<evidence type="ECO:0000259" key="10">
    <source>
        <dbReference type="PROSITE" id="PS51844"/>
    </source>
</evidence>
<keyword evidence="3 8" id="KW-0067">ATP-binding</keyword>
<dbReference type="InterPro" id="IPR036961">
    <property type="entry name" value="Kinesin_motor_dom_sf"/>
</dbReference>
<keyword evidence="4" id="KW-0175">Coiled coil</keyword>
<evidence type="ECO:0000256" key="6">
    <source>
        <dbReference type="ARBA" id="ARBA00023175"/>
    </source>
</evidence>
<dbReference type="InterPro" id="IPR008989">
    <property type="entry name" value="Myosin_S1_N"/>
</dbReference>
<dbReference type="EMBL" id="JANBPT010000149">
    <property type="protein sequence ID" value="KAJ1926804.1"/>
    <property type="molecule type" value="Genomic_DNA"/>
</dbReference>
<dbReference type="Gene3D" id="1.20.120.720">
    <property type="entry name" value="Myosin VI head, motor domain, U50 subdomain"/>
    <property type="match status" value="1"/>
</dbReference>
<evidence type="ECO:0000313" key="12">
    <source>
        <dbReference type="Proteomes" id="UP001150569"/>
    </source>
</evidence>
<feature type="binding site" evidence="8">
    <location>
        <begin position="182"/>
        <end position="189"/>
    </location>
    <ligand>
        <name>ATP</name>
        <dbReference type="ChEBI" id="CHEBI:30616"/>
    </ligand>
</feature>
<dbReference type="PRINTS" id="PR00193">
    <property type="entry name" value="MYOSINHEAVY"/>
</dbReference>
<sequence length="413" mass="46514">MLGTVSPAPSFTTARHRELKKLSKVQDEVAQANFSEKRYVWVPDPKKGYELGYIVRDEANDDAVVSINGGEEFVAHITDLEKVNPPKFDRVEDMADLGYLNEASVVHNLKLRYFDNLIYTYSGLFLVAVNPYYNLPIYTDEILRSYRGKKRGEIPPHIFSISDAAYQSLLTHRENQSILITGESGAGKTENTKKVIQYLTGIASERSRAKSPATTPGNTLEQQILRANPILEAFGNAKTVRNHNSSRFGKFIRIAFNDSGYIAGANIDWYLFEKSRVTHQSGKERNYHIFYQFLRGAPRDLRDQLLLDGGLDDYTYTRASLKHIDGVDDARDFKLLTESLGVMNFNADHQLQLFRVLAAVLHLGNIALSAARDDQAMLADPATAERVCHVLGVPPAEFTKGLLRPRMRAGRDW</sequence>
<dbReference type="GO" id="GO:0016459">
    <property type="term" value="C:myosin complex"/>
    <property type="evidence" value="ECO:0007669"/>
    <property type="project" value="UniProtKB-KW"/>
</dbReference>
<proteinExistence type="inferred from homology"/>
<dbReference type="FunFam" id="3.40.850.10:FF:000101">
    <property type="entry name" value="Slow myosin heavy chain 2"/>
    <property type="match status" value="1"/>
</dbReference>
<keyword evidence="2 8" id="KW-0547">Nucleotide-binding</keyword>
<evidence type="ECO:0000313" key="11">
    <source>
        <dbReference type="EMBL" id="KAJ1926804.1"/>
    </source>
</evidence>
<name>A0A9W8AA49_9FUNG</name>
<comment type="caution">
    <text evidence="8">Lacks conserved residue(s) required for the propagation of feature annotation.</text>
</comment>
<dbReference type="Gene3D" id="2.30.30.360">
    <property type="entry name" value="Myosin S1 fragment, N-terminal"/>
    <property type="match status" value="1"/>
</dbReference>
<comment type="similarity">
    <text evidence="1 8">Belongs to the TRAFAC class myosin-kinesin ATPase superfamily. Myosin family.</text>
</comment>
<dbReference type="Pfam" id="PF00063">
    <property type="entry name" value="Myosin_head"/>
    <property type="match status" value="1"/>
</dbReference>
<evidence type="ECO:0000259" key="9">
    <source>
        <dbReference type="PROSITE" id="PS51456"/>
    </source>
</evidence>
<dbReference type="PROSITE" id="PS51844">
    <property type="entry name" value="SH3_LIKE"/>
    <property type="match status" value="1"/>
</dbReference>
<protein>
    <submittedName>
        <fullName evidence="11">Class II myosin</fullName>
    </submittedName>
</protein>
<dbReference type="OrthoDB" id="6108017at2759"/>
<keyword evidence="5 8" id="KW-0518">Myosin</keyword>
<accession>A0A9W8AA49</accession>
<dbReference type="GO" id="GO:0005524">
    <property type="term" value="F:ATP binding"/>
    <property type="evidence" value="ECO:0007669"/>
    <property type="project" value="UniProtKB-UniRule"/>
</dbReference>
<dbReference type="InterPro" id="IPR001609">
    <property type="entry name" value="Myosin_head_motor_dom-like"/>
</dbReference>
<dbReference type="PANTHER" id="PTHR13140:SF857">
    <property type="entry name" value="MYOSIN-11"/>
    <property type="match status" value="1"/>
</dbReference>
<dbReference type="Pfam" id="PF02736">
    <property type="entry name" value="Myosin_N"/>
    <property type="match status" value="1"/>
</dbReference>
<dbReference type="GO" id="GO:0016020">
    <property type="term" value="C:membrane"/>
    <property type="evidence" value="ECO:0007669"/>
    <property type="project" value="TreeGrafter"/>
</dbReference>
<evidence type="ECO:0000256" key="8">
    <source>
        <dbReference type="PROSITE-ProRule" id="PRU00782"/>
    </source>
</evidence>
<dbReference type="Gene3D" id="1.10.10.820">
    <property type="match status" value="1"/>
</dbReference>
<keyword evidence="7 8" id="KW-0009">Actin-binding</keyword>
<dbReference type="SMART" id="SM00242">
    <property type="entry name" value="MYSc"/>
    <property type="match status" value="1"/>
</dbReference>
<dbReference type="Proteomes" id="UP001150569">
    <property type="component" value="Unassembled WGS sequence"/>
</dbReference>
<dbReference type="InterPro" id="IPR004009">
    <property type="entry name" value="SH3_Myosin"/>
</dbReference>
<evidence type="ECO:0000256" key="3">
    <source>
        <dbReference type="ARBA" id="ARBA00022840"/>
    </source>
</evidence>
<evidence type="ECO:0000256" key="4">
    <source>
        <dbReference type="ARBA" id="ARBA00023054"/>
    </source>
</evidence>
<keyword evidence="12" id="KW-1185">Reference proteome</keyword>
<keyword evidence="6 8" id="KW-0505">Motor protein</keyword>
<dbReference type="InterPro" id="IPR027417">
    <property type="entry name" value="P-loop_NTPase"/>
</dbReference>